<sequence length="86" mass="10261">MKISQFCFFRELRCGFKIVSNFNDQFKHKLWNVIDNKHLIHMQVVHSPIPLLCNLILLSESTNRTPVFTVYSEQSVHHMEFFSVYT</sequence>
<dbReference type="EMBL" id="GBXM01012983">
    <property type="protein sequence ID" value="JAH95594.1"/>
    <property type="molecule type" value="Transcribed_RNA"/>
</dbReference>
<name>A0A0E9WZ12_ANGAN</name>
<protein>
    <submittedName>
        <fullName evidence="1">Uncharacterized protein</fullName>
    </submittedName>
</protein>
<dbReference type="AlphaFoldDB" id="A0A0E9WZ12"/>
<evidence type="ECO:0000313" key="1">
    <source>
        <dbReference type="EMBL" id="JAH95594.1"/>
    </source>
</evidence>
<reference evidence="1" key="1">
    <citation type="submission" date="2014-11" db="EMBL/GenBank/DDBJ databases">
        <authorList>
            <person name="Amaro Gonzalez C."/>
        </authorList>
    </citation>
    <scope>NUCLEOTIDE SEQUENCE</scope>
</reference>
<accession>A0A0E9WZ12</accession>
<reference evidence="1" key="2">
    <citation type="journal article" date="2015" name="Fish Shellfish Immunol.">
        <title>Early steps in the European eel (Anguilla anguilla)-Vibrio vulnificus interaction in the gills: Role of the RtxA13 toxin.</title>
        <authorList>
            <person name="Callol A."/>
            <person name="Pajuelo D."/>
            <person name="Ebbesson L."/>
            <person name="Teles M."/>
            <person name="MacKenzie S."/>
            <person name="Amaro C."/>
        </authorList>
    </citation>
    <scope>NUCLEOTIDE SEQUENCE</scope>
</reference>
<proteinExistence type="predicted"/>
<organism evidence="1">
    <name type="scientific">Anguilla anguilla</name>
    <name type="common">European freshwater eel</name>
    <name type="synonym">Muraena anguilla</name>
    <dbReference type="NCBI Taxonomy" id="7936"/>
    <lineage>
        <taxon>Eukaryota</taxon>
        <taxon>Metazoa</taxon>
        <taxon>Chordata</taxon>
        <taxon>Craniata</taxon>
        <taxon>Vertebrata</taxon>
        <taxon>Euteleostomi</taxon>
        <taxon>Actinopterygii</taxon>
        <taxon>Neopterygii</taxon>
        <taxon>Teleostei</taxon>
        <taxon>Anguilliformes</taxon>
        <taxon>Anguillidae</taxon>
        <taxon>Anguilla</taxon>
    </lineage>
</organism>